<proteinExistence type="predicted"/>
<accession>A0A3D0KI78</accession>
<evidence type="ECO:0000256" key="1">
    <source>
        <dbReference type="SAM" id="MobiDB-lite"/>
    </source>
</evidence>
<reference evidence="2" key="1">
    <citation type="journal article" date="2018" name="Nat. Biotechnol.">
        <title>A standardized bacterial taxonomy based on genome phylogeny substantially revises the tree of life.</title>
        <authorList>
            <person name="Parks D.H."/>
            <person name="Chuvochina M."/>
            <person name="Waite D.W."/>
            <person name="Rinke C."/>
            <person name="Skarshewski A."/>
            <person name="Chaumeil P.A."/>
            <person name="Hugenholtz P."/>
        </authorList>
    </citation>
    <scope>NUCLEOTIDE SEQUENCE [LARGE SCALE GENOMIC DNA]</scope>
    <source>
        <strain evidence="2">UBA11284</strain>
    </source>
</reference>
<evidence type="ECO:0000313" key="2">
    <source>
        <dbReference type="EMBL" id="HCA03267.1"/>
    </source>
</evidence>
<organism evidence="2">
    <name type="scientific">Halomonas campaniensis</name>
    <dbReference type="NCBI Taxonomy" id="213554"/>
    <lineage>
        <taxon>Bacteria</taxon>
        <taxon>Pseudomonadati</taxon>
        <taxon>Pseudomonadota</taxon>
        <taxon>Gammaproteobacteria</taxon>
        <taxon>Oceanospirillales</taxon>
        <taxon>Halomonadaceae</taxon>
        <taxon>Halomonas</taxon>
    </lineage>
</organism>
<name>A0A3D0KI78_9GAMM</name>
<sequence>MRAAIKRRLAELQTQHADIEHAETVAQISELMDELSAKAVGGQSEAHPRTFGDYMDGLADA</sequence>
<gene>
    <name evidence="2" type="ORF">DEO68_14100</name>
</gene>
<dbReference type="EMBL" id="DOTR01000082">
    <property type="protein sequence ID" value="HCA03267.1"/>
    <property type="molecule type" value="Genomic_DNA"/>
</dbReference>
<dbReference type="AlphaFoldDB" id="A0A3D0KI78"/>
<protein>
    <submittedName>
        <fullName evidence="2">Uncharacterized protein</fullName>
    </submittedName>
</protein>
<feature type="region of interest" description="Disordered" evidence="1">
    <location>
        <begin position="40"/>
        <end position="61"/>
    </location>
</feature>
<comment type="caution">
    <text evidence="2">The sequence shown here is derived from an EMBL/GenBank/DDBJ whole genome shotgun (WGS) entry which is preliminary data.</text>
</comment>